<accession>A0A194Q9T3</accession>
<dbReference type="PROSITE" id="PS51257">
    <property type="entry name" value="PROKAR_LIPOPROTEIN"/>
    <property type="match status" value="1"/>
</dbReference>
<protein>
    <submittedName>
        <fullName evidence="1">Uncharacterized protein</fullName>
    </submittedName>
</protein>
<proteinExistence type="predicted"/>
<organism evidence="1 2">
    <name type="scientific">Papilio xuthus</name>
    <name type="common">Asian swallowtail butterfly</name>
    <dbReference type="NCBI Taxonomy" id="66420"/>
    <lineage>
        <taxon>Eukaryota</taxon>
        <taxon>Metazoa</taxon>
        <taxon>Ecdysozoa</taxon>
        <taxon>Arthropoda</taxon>
        <taxon>Hexapoda</taxon>
        <taxon>Insecta</taxon>
        <taxon>Pterygota</taxon>
        <taxon>Neoptera</taxon>
        <taxon>Endopterygota</taxon>
        <taxon>Lepidoptera</taxon>
        <taxon>Glossata</taxon>
        <taxon>Ditrysia</taxon>
        <taxon>Papilionoidea</taxon>
        <taxon>Papilionidae</taxon>
        <taxon>Papilioninae</taxon>
        <taxon>Papilio</taxon>
    </lineage>
</organism>
<gene>
    <name evidence="1" type="ORF">RR46_02968</name>
</gene>
<dbReference type="AlphaFoldDB" id="A0A194Q9T3"/>
<sequence length="51" mass="5857">MGAPCVKESSCPPNAYGLSIGCRLQFMEWYNKFHPFVVKQNIRNNIVQIKV</sequence>
<dbReference type="Proteomes" id="UP000053268">
    <property type="component" value="Unassembled WGS sequence"/>
</dbReference>
<evidence type="ECO:0000313" key="2">
    <source>
        <dbReference type="Proteomes" id="UP000053268"/>
    </source>
</evidence>
<dbReference type="EMBL" id="KQ459472">
    <property type="protein sequence ID" value="KPJ00181.1"/>
    <property type="molecule type" value="Genomic_DNA"/>
</dbReference>
<keyword evidence="2" id="KW-1185">Reference proteome</keyword>
<evidence type="ECO:0000313" key="1">
    <source>
        <dbReference type="EMBL" id="KPJ00181.1"/>
    </source>
</evidence>
<reference evidence="1 2" key="1">
    <citation type="journal article" date="2015" name="Nat. Commun.">
        <title>Outbred genome sequencing and CRISPR/Cas9 gene editing in butterflies.</title>
        <authorList>
            <person name="Li X."/>
            <person name="Fan D."/>
            <person name="Zhang W."/>
            <person name="Liu G."/>
            <person name="Zhang L."/>
            <person name="Zhao L."/>
            <person name="Fang X."/>
            <person name="Chen L."/>
            <person name="Dong Y."/>
            <person name="Chen Y."/>
            <person name="Ding Y."/>
            <person name="Zhao R."/>
            <person name="Feng M."/>
            <person name="Zhu Y."/>
            <person name="Feng Y."/>
            <person name="Jiang X."/>
            <person name="Zhu D."/>
            <person name="Xiang H."/>
            <person name="Feng X."/>
            <person name="Li S."/>
            <person name="Wang J."/>
            <person name="Zhang G."/>
            <person name="Kronforst M.R."/>
            <person name="Wang W."/>
        </authorList>
    </citation>
    <scope>NUCLEOTIDE SEQUENCE [LARGE SCALE GENOMIC DNA]</scope>
    <source>
        <strain evidence="1">Ya'a_city_454_Px</strain>
        <tissue evidence="1">Whole body</tissue>
    </source>
</reference>
<name>A0A194Q9T3_PAPXU</name>